<keyword evidence="11" id="KW-1185">Reference proteome</keyword>
<evidence type="ECO:0000256" key="8">
    <source>
        <dbReference type="ARBA" id="ARBA00022985"/>
    </source>
</evidence>
<sequence>MYFKKDEVIKKVVELSYSSSHHSKDALNIAFGTDENFLFGCAISITSVLLKNPNQALAFHIFTDTLDSENYNRFKSLAKQYNTSITLYVVNCHWLKSLPNTKNWSYAIYFRFIAIDYFHHYIDRIIYLDSDIVCNGSLQELSELNLKDYIIAAVAEGESPWWEKCAKRLAVSKIKNGYFNSGVLLINLENWHRNNITTKTMMMLIDKDITNRISYPDQDILNMLLPEHIFFLDKKYNTQFSINYELKCKRGETYPHPINDKTVFIHYIGPTKPWHEWAIYPSSGYFYEAKAKSPWRDVPLEKANSANQLRYSSKHFFHKGKSFLAIINQNKYLIKKLKEICKWEFLRK</sequence>
<evidence type="ECO:0000313" key="11">
    <source>
        <dbReference type="Proteomes" id="UP001379444"/>
    </source>
</evidence>
<evidence type="ECO:0000256" key="2">
    <source>
        <dbReference type="ARBA" id="ARBA00004713"/>
    </source>
</evidence>
<evidence type="ECO:0000256" key="1">
    <source>
        <dbReference type="ARBA" id="ARBA00001946"/>
    </source>
</evidence>
<keyword evidence="6" id="KW-0479">Metal-binding</keyword>
<dbReference type="SUPFAM" id="SSF53448">
    <property type="entry name" value="Nucleotide-diphospho-sugar transferases"/>
    <property type="match status" value="1"/>
</dbReference>
<gene>
    <name evidence="10" type="ORF">QNA12_03030</name>
</gene>
<dbReference type="PANTHER" id="PTHR13778:SF47">
    <property type="entry name" value="LIPOPOLYSACCHARIDE 1,3-GALACTOSYLTRANSFERASE"/>
    <property type="match status" value="1"/>
</dbReference>
<evidence type="ECO:0000256" key="7">
    <source>
        <dbReference type="ARBA" id="ARBA00022842"/>
    </source>
</evidence>
<keyword evidence="5" id="KW-0808">Transferase</keyword>
<comment type="pathway">
    <text evidence="2">Bacterial outer membrane biogenesis; LPS core biosynthesis.</text>
</comment>
<dbReference type="CDD" id="cd04194">
    <property type="entry name" value="GT8_A4GalT_like"/>
    <property type="match status" value="1"/>
</dbReference>
<keyword evidence="4" id="KW-0328">Glycosyltransferase</keyword>
<evidence type="ECO:0000256" key="4">
    <source>
        <dbReference type="ARBA" id="ARBA00022676"/>
    </source>
</evidence>
<feature type="domain" description="Glycosyl transferase family 8 C-terminal" evidence="9">
    <location>
        <begin position="280"/>
        <end position="336"/>
    </location>
</feature>
<dbReference type="Gene3D" id="3.90.550.10">
    <property type="entry name" value="Spore Coat Polysaccharide Biosynthesis Protein SpsA, Chain A"/>
    <property type="match status" value="1"/>
</dbReference>
<accession>A0ABZ2GCU7</accession>
<dbReference type="EMBL" id="CP125967">
    <property type="protein sequence ID" value="WWO39021.1"/>
    <property type="molecule type" value="Genomic_DNA"/>
</dbReference>
<dbReference type="Proteomes" id="UP001379444">
    <property type="component" value="Chromosome"/>
</dbReference>
<organism evidence="10 11">
    <name type="scientific">Pectobacterium cacticida</name>
    <dbReference type="NCBI Taxonomy" id="69221"/>
    <lineage>
        <taxon>Bacteria</taxon>
        <taxon>Pseudomonadati</taxon>
        <taxon>Pseudomonadota</taxon>
        <taxon>Gammaproteobacteria</taxon>
        <taxon>Enterobacterales</taxon>
        <taxon>Pectobacteriaceae</taxon>
        <taxon>Pectobacterium</taxon>
    </lineage>
</organism>
<evidence type="ECO:0000256" key="5">
    <source>
        <dbReference type="ARBA" id="ARBA00022679"/>
    </source>
</evidence>
<reference evidence="10 11" key="1">
    <citation type="journal article" date="2024" name="Front. Plant Sci.">
        <title>Comprehensive phenomic and genomic studies of the species, Pectobacterium cacticida and proposal for reclassification as Alcorniella cacticida comb. nov.</title>
        <authorList>
            <person name="Jonca J."/>
            <person name="Pirhonen M."/>
            <person name="Waleron M.M."/>
            <person name="Gawor J."/>
            <person name="Mrozik A."/>
            <person name="Smoktunowicz M."/>
            <person name="Waleron K."/>
            <person name="Waleron M."/>
        </authorList>
    </citation>
    <scope>NUCLEOTIDE SEQUENCE [LARGE SCALE GENOMIC DNA]</scope>
    <source>
        <strain evidence="10 11">DPMP6</strain>
    </source>
</reference>
<dbReference type="InterPro" id="IPR029044">
    <property type="entry name" value="Nucleotide-diphossugar_trans"/>
</dbReference>
<dbReference type="InterPro" id="IPR050748">
    <property type="entry name" value="Glycosyltrans_8_dom-fam"/>
</dbReference>
<evidence type="ECO:0000259" key="9">
    <source>
        <dbReference type="Pfam" id="PF08437"/>
    </source>
</evidence>
<dbReference type="RefSeq" id="WP_264496979.1">
    <property type="nucleotide sequence ID" value="NZ_CP109947.1"/>
</dbReference>
<dbReference type="PANTHER" id="PTHR13778">
    <property type="entry name" value="GLYCOSYLTRANSFERASE 8 DOMAIN-CONTAINING PROTEIN"/>
    <property type="match status" value="1"/>
</dbReference>
<comment type="similarity">
    <text evidence="3">Belongs to the glycosyltransferase 8 family.</text>
</comment>
<evidence type="ECO:0000313" key="10">
    <source>
        <dbReference type="EMBL" id="WWO39021.1"/>
    </source>
</evidence>
<dbReference type="Pfam" id="PF08437">
    <property type="entry name" value="Glyco_transf_8C"/>
    <property type="match status" value="1"/>
</dbReference>
<dbReference type="Pfam" id="PF01501">
    <property type="entry name" value="Glyco_transf_8"/>
    <property type="match status" value="1"/>
</dbReference>
<dbReference type="InterPro" id="IPR013645">
    <property type="entry name" value="Glyco_transf_8N"/>
</dbReference>
<evidence type="ECO:0000256" key="6">
    <source>
        <dbReference type="ARBA" id="ARBA00022723"/>
    </source>
</evidence>
<protein>
    <submittedName>
        <fullName evidence="10">Glycosyltransferase</fullName>
    </submittedName>
</protein>
<keyword evidence="7" id="KW-0460">Magnesium</keyword>
<dbReference type="InterPro" id="IPR002495">
    <property type="entry name" value="Glyco_trans_8"/>
</dbReference>
<name>A0ABZ2GCU7_9GAMM</name>
<comment type="cofactor">
    <cofactor evidence="1">
        <name>Mg(2+)</name>
        <dbReference type="ChEBI" id="CHEBI:18420"/>
    </cofactor>
</comment>
<evidence type="ECO:0000256" key="3">
    <source>
        <dbReference type="ARBA" id="ARBA00006351"/>
    </source>
</evidence>
<proteinExistence type="inferred from homology"/>
<keyword evidence="8" id="KW-0448">Lipopolysaccharide biosynthesis</keyword>